<accession>A0A8E2EUU8</accession>
<keyword evidence="2" id="KW-0378">Hydrolase</keyword>
<dbReference type="OrthoDB" id="2831684at2759"/>
<dbReference type="Proteomes" id="UP000250140">
    <property type="component" value="Unassembled WGS sequence"/>
</dbReference>
<dbReference type="GO" id="GO:0016787">
    <property type="term" value="F:hydrolase activity"/>
    <property type="evidence" value="ECO:0007669"/>
    <property type="project" value="UniProtKB-KW"/>
</dbReference>
<sequence>MNHTAVTQGSNFVHKAIKYLNNTGEHIPLVLGEVDNTLENRSVGTSLNGVLGSALWQVDFSLYSMFIGVAGINMQSGVSFPFSLWHPKINDTPGEVLPAFYGQIFAAEFIGVHDNVRLANIDLNSPFLSAYATYEDGALTARVEKLTSPDGGTALASDNITWAGMQWTYENNGTGVSVLNDTQVLQVQNGAIDLKVNASEAVMVFLQR</sequence>
<feature type="domain" description="Beta-glucuronidase C-terminal" evidence="1">
    <location>
        <begin position="138"/>
        <end position="203"/>
    </location>
</feature>
<evidence type="ECO:0000313" key="3">
    <source>
        <dbReference type="Proteomes" id="UP000250140"/>
    </source>
</evidence>
<dbReference type="InterPro" id="IPR052974">
    <property type="entry name" value="GH79_Enzymes"/>
</dbReference>
<dbReference type="PANTHER" id="PTHR36183">
    <property type="entry name" value="BETA-GLUCURONIDASE"/>
    <property type="match status" value="1"/>
</dbReference>
<dbReference type="Pfam" id="PF16862">
    <property type="entry name" value="Glyco_hydro_79C"/>
    <property type="match status" value="1"/>
</dbReference>
<dbReference type="EMBL" id="KV750388">
    <property type="protein sequence ID" value="OCL05021.1"/>
    <property type="molecule type" value="Genomic_DNA"/>
</dbReference>
<evidence type="ECO:0000313" key="2">
    <source>
        <dbReference type="EMBL" id="OCL05021.1"/>
    </source>
</evidence>
<organism evidence="2 3">
    <name type="scientific">Glonium stellatum</name>
    <dbReference type="NCBI Taxonomy" id="574774"/>
    <lineage>
        <taxon>Eukaryota</taxon>
        <taxon>Fungi</taxon>
        <taxon>Dikarya</taxon>
        <taxon>Ascomycota</taxon>
        <taxon>Pezizomycotina</taxon>
        <taxon>Dothideomycetes</taxon>
        <taxon>Pleosporomycetidae</taxon>
        <taxon>Gloniales</taxon>
        <taxon>Gloniaceae</taxon>
        <taxon>Glonium</taxon>
    </lineage>
</organism>
<protein>
    <submittedName>
        <fullName evidence="2">Glycoside hydrolase family 79 protein</fullName>
    </submittedName>
</protein>
<dbReference type="AlphaFoldDB" id="A0A8E2EUU8"/>
<reference evidence="2 3" key="1">
    <citation type="journal article" date="2016" name="Nat. Commun.">
        <title>Ectomycorrhizal ecology is imprinted in the genome of the dominant symbiotic fungus Cenococcum geophilum.</title>
        <authorList>
            <consortium name="DOE Joint Genome Institute"/>
            <person name="Peter M."/>
            <person name="Kohler A."/>
            <person name="Ohm R.A."/>
            <person name="Kuo A."/>
            <person name="Krutzmann J."/>
            <person name="Morin E."/>
            <person name="Arend M."/>
            <person name="Barry K.W."/>
            <person name="Binder M."/>
            <person name="Choi C."/>
            <person name="Clum A."/>
            <person name="Copeland A."/>
            <person name="Grisel N."/>
            <person name="Haridas S."/>
            <person name="Kipfer T."/>
            <person name="LaButti K."/>
            <person name="Lindquist E."/>
            <person name="Lipzen A."/>
            <person name="Maire R."/>
            <person name="Meier B."/>
            <person name="Mihaltcheva S."/>
            <person name="Molinier V."/>
            <person name="Murat C."/>
            <person name="Poggeler S."/>
            <person name="Quandt C.A."/>
            <person name="Sperisen C."/>
            <person name="Tritt A."/>
            <person name="Tisserant E."/>
            <person name="Crous P.W."/>
            <person name="Henrissat B."/>
            <person name="Nehls U."/>
            <person name="Egli S."/>
            <person name="Spatafora J.W."/>
            <person name="Grigoriev I.V."/>
            <person name="Martin F.M."/>
        </authorList>
    </citation>
    <scope>NUCLEOTIDE SEQUENCE [LARGE SCALE GENOMIC DNA]</scope>
    <source>
        <strain evidence="2 3">CBS 207.34</strain>
    </source>
</reference>
<dbReference type="PANTHER" id="PTHR36183:SF2">
    <property type="entry name" value="BETA-GLUCURONIDASE C-TERMINAL DOMAIN-CONTAINING PROTEIN"/>
    <property type="match status" value="1"/>
</dbReference>
<name>A0A8E2EUU8_9PEZI</name>
<dbReference type="InterPro" id="IPR031728">
    <property type="entry name" value="GlcAase_C"/>
</dbReference>
<dbReference type="Gene3D" id="3.20.20.80">
    <property type="entry name" value="Glycosidases"/>
    <property type="match status" value="1"/>
</dbReference>
<gene>
    <name evidence="2" type="ORF">AOQ84DRAFT_399794</name>
</gene>
<evidence type="ECO:0000259" key="1">
    <source>
        <dbReference type="Pfam" id="PF16862"/>
    </source>
</evidence>
<proteinExistence type="predicted"/>
<keyword evidence="3" id="KW-1185">Reference proteome</keyword>